<reference evidence="8 9" key="1">
    <citation type="submission" date="2015-10" db="EMBL/GenBank/DDBJ databases">
        <title>Metagenome-Assembled Genomes uncover a global brackish microbiome.</title>
        <authorList>
            <person name="Hugerth L.W."/>
            <person name="Larsson J."/>
            <person name="Alneberg J."/>
            <person name="Lindh M.V."/>
            <person name="Legrand C."/>
            <person name="Pinhassi J."/>
            <person name="Andersson A.F."/>
        </authorList>
    </citation>
    <scope>NUCLEOTIDE SEQUENCE [LARGE SCALE GENOMIC DNA]</scope>
    <source>
        <strain evidence="8">BACL4 MAG-120507-bin80</strain>
    </source>
</reference>
<dbReference type="Proteomes" id="UP000051934">
    <property type="component" value="Unassembled WGS sequence"/>
</dbReference>
<evidence type="ECO:0000313" key="8">
    <source>
        <dbReference type="EMBL" id="KRO71305.1"/>
    </source>
</evidence>
<dbReference type="EMBL" id="LIBB01000204">
    <property type="protein sequence ID" value="KRO71305.1"/>
    <property type="molecule type" value="Genomic_DNA"/>
</dbReference>
<comment type="function">
    <text evidence="5 6">Structural component of flagellum, the bacterial motility apparatus. Part of the rod structure of flagellar basal body.</text>
</comment>
<dbReference type="PIRSF" id="PIRSF002889">
    <property type="entry name" value="Rod_FlgB"/>
    <property type="match status" value="1"/>
</dbReference>
<evidence type="ECO:0000256" key="5">
    <source>
        <dbReference type="ARBA" id="ARBA00024934"/>
    </source>
</evidence>
<evidence type="ECO:0000256" key="6">
    <source>
        <dbReference type="PIRNR" id="PIRNR002889"/>
    </source>
</evidence>
<comment type="caution">
    <text evidence="8">The sequence shown here is derived from an EMBL/GenBank/DDBJ whole genome shotgun (WGS) entry which is preliminary data.</text>
</comment>
<dbReference type="PANTHER" id="PTHR30435">
    <property type="entry name" value="FLAGELLAR PROTEIN"/>
    <property type="match status" value="1"/>
</dbReference>
<dbReference type="Pfam" id="PF00460">
    <property type="entry name" value="Flg_bb_rod"/>
    <property type="match status" value="1"/>
</dbReference>
<dbReference type="GO" id="GO:0030694">
    <property type="term" value="C:bacterial-type flagellum basal body, rod"/>
    <property type="evidence" value="ECO:0007669"/>
    <property type="project" value="InterPro"/>
</dbReference>
<dbReference type="InterPro" id="IPR006300">
    <property type="entry name" value="FlgB"/>
</dbReference>
<comment type="subcellular location">
    <subcellularLocation>
        <location evidence="1 6">Bacterial flagellum basal body</location>
    </subcellularLocation>
</comment>
<proteinExistence type="inferred from homology"/>
<organism evidence="8 9">
    <name type="scientific">OM182 bacterium BACL3 MAG-120507-bin80</name>
    <dbReference type="NCBI Taxonomy" id="1655577"/>
    <lineage>
        <taxon>Bacteria</taxon>
        <taxon>Pseudomonadati</taxon>
        <taxon>Pseudomonadota</taxon>
        <taxon>Gammaproteobacteria</taxon>
        <taxon>OMG group</taxon>
        <taxon>OM182 clade</taxon>
    </lineage>
</organism>
<evidence type="ECO:0000313" key="9">
    <source>
        <dbReference type="Proteomes" id="UP000051934"/>
    </source>
</evidence>
<accession>A0A0R2S8R4</accession>
<evidence type="ECO:0000256" key="3">
    <source>
        <dbReference type="ARBA" id="ARBA00014376"/>
    </source>
</evidence>
<dbReference type="NCBIfam" id="TIGR01396">
    <property type="entry name" value="FlgB"/>
    <property type="match status" value="1"/>
</dbReference>
<evidence type="ECO:0000256" key="1">
    <source>
        <dbReference type="ARBA" id="ARBA00004117"/>
    </source>
</evidence>
<dbReference type="InterPro" id="IPR001444">
    <property type="entry name" value="Flag_bb_rod_N"/>
</dbReference>
<protein>
    <recommendedName>
        <fullName evidence="3 6">Flagellar basal body rod protein FlgB</fullName>
    </recommendedName>
</protein>
<sequence length="132" mass="14387">MSGLLDNYFATSAMSMQAKNKRLELISENIANVSTPGYKSRDLDFVAFMNQAQSGLESAHSTNPRHIGGSRSTASFDNAITYYQPLNPSLDNNTVDIGMEQAKFGKAAADYEAAVSFLENRISGLRRALKGE</sequence>
<evidence type="ECO:0000256" key="4">
    <source>
        <dbReference type="ARBA" id="ARBA00023143"/>
    </source>
</evidence>
<evidence type="ECO:0000259" key="7">
    <source>
        <dbReference type="Pfam" id="PF00460"/>
    </source>
</evidence>
<feature type="domain" description="Flagellar basal body rod protein N-terminal" evidence="7">
    <location>
        <begin position="8"/>
        <end position="39"/>
    </location>
</feature>
<dbReference type="PANTHER" id="PTHR30435:SF19">
    <property type="entry name" value="FLAGELLAR BASAL-BODY ROD PROTEIN FLGG"/>
    <property type="match status" value="1"/>
</dbReference>
<keyword evidence="4 6" id="KW-0975">Bacterial flagellum</keyword>
<comment type="similarity">
    <text evidence="2 6">Belongs to the flagella basal body rod proteins family.</text>
</comment>
<dbReference type="GO" id="GO:0071978">
    <property type="term" value="P:bacterial-type flagellum-dependent swarming motility"/>
    <property type="evidence" value="ECO:0007669"/>
    <property type="project" value="TreeGrafter"/>
</dbReference>
<evidence type="ECO:0000256" key="2">
    <source>
        <dbReference type="ARBA" id="ARBA00009677"/>
    </source>
</evidence>
<dbReference type="AlphaFoldDB" id="A0A0R2S8R4"/>
<name>A0A0R2S8R4_9GAMM</name>
<comment type="subunit">
    <text evidence="6">The basal body constitutes a major portion of the flagellar organelle and consists of a number of rings mounted on a central rod.</text>
</comment>
<gene>
    <name evidence="8" type="ORF">ABR69_07515</name>
</gene>